<gene>
    <name evidence="1" type="ORF">GCM10010912_06440</name>
</gene>
<accession>A0A917BYW1</accession>
<comment type="caution">
    <text evidence="1">The sequence shown here is derived from an EMBL/GenBank/DDBJ whole genome shotgun (WGS) entry which is preliminary data.</text>
</comment>
<dbReference type="Proteomes" id="UP000637643">
    <property type="component" value="Unassembled WGS sequence"/>
</dbReference>
<organism evidence="1 2">
    <name type="scientific">Paenibacillus albidus</name>
    <dbReference type="NCBI Taxonomy" id="2041023"/>
    <lineage>
        <taxon>Bacteria</taxon>
        <taxon>Bacillati</taxon>
        <taxon>Bacillota</taxon>
        <taxon>Bacilli</taxon>
        <taxon>Bacillales</taxon>
        <taxon>Paenibacillaceae</taxon>
        <taxon>Paenibacillus</taxon>
    </lineage>
</organism>
<evidence type="ECO:0000313" key="2">
    <source>
        <dbReference type="Proteomes" id="UP000637643"/>
    </source>
</evidence>
<sequence length="152" mass="16207">MSIQFLDMRISQDSTSDLPGLALSSSSFPYTFGDIGLQTANIAPGNSSLVRVSLYAYARLTMAISANPSIIPNVTFTIFRNQTPIFSTTYQKPESQSQSEITYEMAGLSAVDFPPQADVLAGQIRYIISVSTNYGVTLGARSFTGTAVAGNG</sequence>
<proteinExistence type="predicted"/>
<protein>
    <submittedName>
        <fullName evidence="1">Uncharacterized protein</fullName>
    </submittedName>
</protein>
<reference evidence="1" key="2">
    <citation type="submission" date="2020-09" db="EMBL/GenBank/DDBJ databases">
        <authorList>
            <person name="Sun Q."/>
            <person name="Zhou Y."/>
        </authorList>
    </citation>
    <scope>NUCLEOTIDE SEQUENCE</scope>
    <source>
        <strain evidence="1">CGMCC 1.16134</strain>
    </source>
</reference>
<dbReference type="AlphaFoldDB" id="A0A917BYW1"/>
<name>A0A917BYW1_9BACL</name>
<keyword evidence="2" id="KW-1185">Reference proteome</keyword>
<reference evidence="1" key="1">
    <citation type="journal article" date="2014" name="Int. J. Syst. Evol. Microbiol.">
        <title>Complete genome sequence of Corynebacterium casei LMG S-19264T (=DSM 44701T), isolated from a smear-ripened cheese.</title>
        <authorList>
            <consortium name="US DOE Joint Genome Institute (JGI-PGF)"/>
            <person name="Walter F."/>
            <person name="Albersmeier A."/>
            <person name="Kalinowski J."/>
            <person name="Ruckert C."/>
        </authorList>
    </citation>
    <scope>NUCLEOTIDE SEQUENCE</scope>
    <source>
        <strain evidence="1">CGMCC 1.16134</strain>
    </source>
</reference>
<dbReference type="EMBL" id="BMKR01000002">
    <property type="protein sequence ID" value="GGF64089.1"/>
    <property type="molecule type" value="Genomic_DNA"/>
</dbReference>
<evidence type="ECO:0000313" key="1">
    <source>
        <dbReference type="EMBL" id="GGF64089.1"/>
    </source>
</evidence>